<dbReference type="InterPro" id="IPR050085">
    <property type="entry name" value="AGPR"/>
</dbReference>
<reference evidence="2" key="1">
    <citation type="submission" date="2020-07" db="EMBL/GenBank/DDBJ databases">
        <title>Genomic analysis of a strain of Sedimentibacter Hydroxybenzoicus DSM7310.</title>
        <authorList>
            <person name="Ma S."/>
        </authorList>
    </citation>
    <scope>NUCLEOTIDE SEQUENCE</scope>
    <source>
        <strain evidence="2">DSM 7310</strain>
    </source>
</reference>
<dbReference type="AlphaFoldDB" id="A0A974BH62"/>
<name>A0A974BH62_SEDHY</name>
<dbReference type="PANTHER" id="PTHR32338">
    <property type="entry name" value="N-ACETYL-GAMMA-GLUTAMYL-PHOSPHATE REDUCTASE, CHLOROPLASTIC-RELATED-RELATED"/>
    <property type="match status" value="1"/>
</dbReference>
<feature type="domain" description="N-acetyl-gamma-glutamyl-phosphate reductase dimerisation" evidence="1">
    <location>
        <begin position="4"/>
        <end position="39"/>
    </location>
</feature>
<dbReference type="SUPFAM" id="SSF55347">
    <property type="entry name" value="Glyceraldehyde-3-phosphate dehydrogenase-like, C-terminal domain"/>
    <property type="match status" value="1"/>
</dbReference>
<organism evidence="2 3">
    <name type="scientific">Sedimentibacter hydroxybenzoicus DSM 7310</name>
    <dbReference type="NCBI Taxonomy" id="1123245"/>
    <lineage>
        <taxon>Bacteria</taxon>
        <taxon>Bacillati</taxon>
        <taxon>Bacillota</taxon>
        <taxon>Tissierellia</taxon>
        <taxon>Sedimentibacter</taxon>
    </lineage>
</organism>
<dbReference type="InterPro" id="IPR058924">
    <property type="entry name" value="AGPR_dimerisation_dom"/>
</dbReference>
<protein>
    <recommendedName>
        <fullName evidence="1">N-acetyl-gamma-glutamyl-phosphate reductase dimerisation domain-containing protein</fullName>
    </recommendedName>
</protein>
<dbReference type="Pfam" id="PF22698">
    <property type="entry name" value="Semialdhyde_dhC_1"/>
    <property type="match status" value="1"/>
</dbReference>
<comment type="caution">
    <text evidence="2">The sequence shown here is derived from an EMBL/GenBank/DDBJ whole genome shotgun (WGS) entry which is preliminary data.</text>
</comment>
<keyword evidence="3" id="KW-1185">Reference proteome</keyword>
<dbReference type="Proteomes" id="UP000611629">
    <property type="component" value="Unassembled WGS sequence"/>
</dbReference>
<evidence type="ECO:0000313" key="3">
    <source>
        <dbReference type="Proteomes" id="UP000611629"/>
    </source>
</evidence>
<evidence type="ECO:0000313" key="2">
    <source>
        <dbReference type="EMBL" id="NYB72791.1"/>
    </source>
</evidence>
<dbReference type="EMBL" id="JACBNQ010000001">
    <property type="protein sequence ID" value="NYB72791.1"/>
    <property type="molecule type" value="Genomic_DNA"/>
</dbReference>
<evidence type="ECO:0000259" key="1">
    <source>
        <dbReference type="Pfam" id="PF22698"/>
    </source>
</evidence>
<sequence>MDPGMYVETKWVRNSNMCHINFEVDEQDNSLIVFAAIDNLIKGAAGQAVQNLNIMNGFPQNMAINYVPACI</sequence>
<gene>
    <name evidence="2" type="ORF">HZF24_01400</name>
</gene>
<proteinExistence type="predicted"/>
<dbReference type="Gene3D" id="3.30.360.10">
    <property type="entry name" value="Dihydrodipicolinate Reductase, domain 2"/>
    <property type="match status" value="1"/>
</dbReference>
<accession>A0A974BH62</accession>